<dbReference type="PANTHER" id="PTHR35099">
    <property type="entry name" value="OS02G0182700 PROTEIN"/>
    <property type="match status" value="1"/>
</dbReference>
<dbReference type="AlphaFoldDB" id="A0A7I8LB56"/>
<organism evidence="3 4">
    <name type="scientific">Spirodela intermedia</name>
    <name type="common">Intermediate duckweed</name>
    <dbReference type="NCBI Taxonomy" id="51605"/>
    <lineage>
        <taxon>Eukaryota</taxon>
        <taxon>Viridiplantae</taxon>
        <taxon>Streptophyta</taxon>
        <taxon>Embryophyta</taxon>
        <taxon>Tracheophyta</taxon>
        <taxon>Spermatophyta</taxon>
        <taxon>Magnoliopsida</taxon>
        <taxon>Liliopsida</taxon>
        <taxon>Araceae</taxon>
        <taxon>Lemnoideae</taxon>
        <taxon>Spirodela</taxon>
    </lineage>
</organism>
<reference evidence="3" key="1">
    <citation type="submission" date="2020-02" db="EMBL/GenBank/DDBJ databases">
        <authorList>
            <person name="Scholz U."/>
            <person name="Mascher M."/>
            <person name="Fiebig A."/>
        </authorList>
    </citation>
    <scope>NUCLEOTIDE SEQUENCE</scope>
</reference>
<evidence type="ECO:0000256" key="2">
    <source>
        <dbReference type="SAM" id="MobiDB-lite"/>
    </source>
</evidence>
<keyword evidence="1" id="KW-0175">Coiled coil</keyword>
<dbReference type="EMBL" id="LR746276">
    <property type="protein sequence ID" value="CAA7407277.1"/>
    <property type="molecule type" value="Genomic_DNA"/>
</dbReference>
<name>A0A7I8LB56_SPIIN</name>
<dbReference type="Proteomes" id="UP000663760">
    <property type="component" value="Chromosome 13"/>
</dbReference>
<evidence type="ECO:0000313" key="3">
    <source>
        <dbReference type="EMBL" id="CAA7407277.1"/>
    </source>
</evidence>
<feature type="region of interest" description="Disordered" evidence="2">
    <location>
        <begin position="73"/>
        <end position="125"/>
    </location>
</feature>
<dbReference type="OrthoDB" id="1724644at2759"/>
<keyword evidence="4" id="KW-1185">Reference proteome</keyword>
<evidence type="ECO:0000313" key="4">
    <source>
        <dbReference type="Proteomes" id="UP000663760"/>
    </source>
</evidence>
<sequence>MEEDDVRFMVAAQEDDHLVARMLIRLSRSESCISWRKLLSPSRPARRPQLPPTWGKRRTRSRFITMEGVLTAKREETRRASPTTPLSWSGGSGTSESACEEPCSASPSAQTLKNPPARRRKVGFCSSREPAPAELREDGGEIRIPKMESLFEEASPVRAPVGAGSLFGPGSAKVAEAVAGLAPPVGPVVEEETTGRFRAVEDDEVGSVLLVRPGKKRAVPDLRAMEESLLREQEELQKELEKQEEIYHSLRADNVELLRRKLEWSSASWDSAAASVPCGEDSKLKGPLPPRMTACFAASEGGPERFPCRISLPFDLNLFPDDN</sequence>
<feature type="compositionally biased region" description="Polar residues" evidence="2">
    <location>
        <begin position="80"/>
        <end position="89"/>
    </location>
</feature>
<protein>
    <submittedName>
        <fullName evidence="3">Uncharacterized protein</fullName>
    </submittedName>
</protein>
<gene>
    <name evidence="3" type="ORF">SI8410_13017955</name>
</gene>
<dbReference type="PANTHER" id="PTHR35099:SF2">
    <property type="entry name" value="OS02G0182700 PROTEIN"/>
    <property type="match status" value="1"/>
</dbReference>
<proteinExistence type="predicted"/>
<accession>A0A7I8LB56</accession>
<feature type="compositionally biased region" description="Low complexity" evidence="2">
    <location>
        <begin position="95"/>
        <end position="109"/>
    </location>
</feature>
<evidence type="ECO:0000256" key="1">
    <source>
        <dbReference type="SAM" id="Coils"/>
    </source>
</evidence>
<feature type="coiled-coil region" evidence="1">
    <location>
        <begin position="219"/>
        <end position="260"/>
    </location>
</feature>